<dbReference type="Proteomes" id="UP000003613">
    <property type="component" value="Unassembled WGS sequence"/>
</dbReference>
<dbReference type="EMBL" id="CAIM01000153">
    <property type="protein sequence ID" value="CCI16956.1"/>
    <property type="molecule type" value="Genomic_DNA"/>
</dbReference>
<dbReference type="HOGENOM" id="CLU_3254071_0_0_3"/>
<evidence type="ECO:0000313" key="2">
    <source>
        <dbReference type="Proteomes" id="UP000003613"/>
    </source>
</evidence>
<protein>
    <submittedName>
        <fullName evidence="1">Uncharacterized protein</fullName>
    </submittedName>
</protein>
<name>I4H4I2_MICAE</name>
<evidence type="ECO:0000313" key="1">
    <source>
        <dbReference type="EMBL" id="CCI16956.1"/>
    </source>
</evidence>
<dbReference type="AlphaFoldDB" id="I4H4I2"/>
<reference evidence="1 2" key="1">
    <citation type="submission" date="2012-04" db="EMBL/GenBank/DDBJ databases">
        <authorList>
            <person name="Genoscope - CEA"/>
        </authorList>
    </citation>
    <scope>NUCLEOTIDE SEQUENCE [LARGE SCALE GENOMIC DNA]</scope>
    <source>
        <strain evidence="1 2">9807</strain>
    </source>
</reference>
<proteinExistence type="predicted"/>
<gene>
    <name evidence="1" type="ORF">MICAF_2360006</name>
</gene>
<accession>I4H4I2</accession>
<sequence>MSIYSYHSRRLNVLGIMNLNEHLVSFSQKVYKKSIYPRKKQL</sequence>
<organism evidence="1 2">
    <name type="scientific">Microcystis aeruginosa PCC 9807</name>
    <dbReference type="NCBI Taxonomy" id="1160283"/>
    <lineage>
        <taxon>Bacteria</taxon>
        <taxon>Bacillati</taxon>
        <taxon>Cyanobacteriota</taxon>
        <taxon>Cyanophyceae</taxon>
        <taxon>Oscillatoriophycideae</taxon>
        <taxon>Chroococcales</taxon>
        <taxon>Microcystaceae</taxon>
        <taxon>Microcystis</taxon>
    </lineage>
</organism>
<comment type="caution">
    <text evidence="1">The sequence shown here is derived from an EMBL/GenBank/DDBJ whole genome shotgun (WGS) entry which is preliminary data.</text>
</comment>